<dbReference type="GO" id="GO:0016740">
    <property type="term" value="F:transferase activity"/>
    <property type="evidence" value="ECO:0007669"/>
    <property type="project" value="UniProtKB-KW"/>
</dbReference>
<dbReference type="Proteomes" id="UP001595377">
    <property type="component" value="Unassembled WGS sequence"/>
</dbReference>
<protein>
    <submittedName>
        <fullName evidence="2">Polysaccharide pyruvyl transferase family protein</fullName>
    </submittedName>
</protein>
<feature type="domain" description="Polysaccharide pyruvyl transferase" evidence="1">
    <location>
        <begin position="43"/>
        <end position="271"/>
    </location>
</feature>
<gene>
    <name evidence="2" type="ORF">ACFOHH_24600</name>
</gene>
<evidence type="ECO:0000259" key="1">
    <source>
        <dbReference type="Pfam" id="PF04230"/>
    </source>
</evidence>
<keyword evidence="2" id="KW-0808">Transferase</keyword>
<name>A0ABV7DMX3_9HYPH</name>
<accession>A0ABV7DMX3</accession>
<dbReference type="PANTHER" id="PTHR36836:SF1">
    <property type="entry name" value="COLANIC ACID BIOSYNTHESIS PROTEIN WCAK"/>
    <property type="match status" value="1"/>
</dbReference>
<organism evidence="2 3">
    <name type="scientific">Shinella pollutisoli</name>
    <dbReference type="NCBI Taxonomy" id="2250594"/>
    <lineage>
        <taxon>Bacteria</taxon>
        <taxon>Pseudomonadati</taxon>
        <taxon>Pseudomonadota</taxon>
        <taxon>Alphaproteobacteria</taxon>
        <taxon>Hyphomicrobiales</taxon>
        <taxon>Rhizobiaceae</taxon>
        <taxon>Shinella</taxon>
    </lineage>
</organism>
<dbReference type="RefSeq" id="WP_257316628.1">
    <property type="nucleotide sequence ID" value="NZ_JANFDG010000021.1"/>
</dbReference>
<keyword evidence="3" id="KW-1185">Reference proteome</keyword>
<dbReference type="PANTHER" id="PTHR36836">
    <property type="entry name" value="COLANIC ACID BIOSYNTHESIS PROTEIN WCAK"/>
    <property type="match status" value="1"/>
</dbReference>
<dbReference type="InterPro" id="IPR007345">
    <property type="entry name" value="Polysacch_pyruvyl_Trfase"/>
</dbReference>
<dbReference type="EMBL" id="JBHRSP010000053">
    <property type="protein sequence ID" value="MFC3076316.1"/>
    <property type="molecule type" value="Genomic_DNA"/>
</dbReference>
<comment type="caution">
    <text evidence="2">The sequence shown here is derived from an EMBL/GenBank/DDBJ whole genome shotgun (WGS) entry which is preliminary data.</text>
</comment>
<evidence type="ECO:0000313" key="2">
    <source>
        <dbReference type="EMBL" id="MFC3076316.1"/>
    </source>
</evidence>
<evidence type="ECO:0000313" key="3">
    <source>
        <dbReference type="Proteomes" id="UP001595377"/>
    </source>
</evidence>
<dbReference type="Pfam" id="PF04230">
    <property type="entry name" value="PS_pyruv_trans"/>
    <property type="match status" value="1"/>
</dbReference>
<reference evidence="3" key="1">
    <citation type="journal article" date="2019" name="Int. J. Syst. Evol. Microbiol.">
        <title>The Global Catalogue of Microorganisms (GCM) 10K type strain sequencing project: providing services to taxonomists for standard genome sequencing and annotation.</title>
        <authorList>
            <consortium name="The Broad Institute Genomics Platform"/>
            <consortium name="The Broad Institute Genome Sequencing Center for Infectious Disease"/>
            <person name="Wu L."/>
            <person name="Ma J."/>
        </authorList>
    </citation>
    <scope>NUCLEOTIDE SEQUENCE [LARGE SCALE GENOMIC DNA]</scope>
    <source>
        <strain evidence="3">KCTC 52677</strain>
    </source>
</reference>
<proteinExistence type="predicted"/>
<sequence length="346" mass="38491">MPIRAVLMNDTRADRHFGCLRVMRLIEKRLAGQGIEIAGRSPIRNDWENDRAFLDAMGRSDLVVINGEGTFHHGAQSALRLLKVVDHPARAGKPVALINTLYQDNPKEWRRYLDKIALVSARDSRSAAEIEALTGRRTPVVPDMSLSDGMLAAPGGPGRDRILVGDSVSRTLSRTLREIARHSPDTFFLPILTTLKAPRAHWPFPIRQLREAFIHAHAAAAGALDRKILFSRTEEEFIAHLLRARLHVTGRFHAVCFCLFTGTPFLAVDSNSWKIAALLDDFGLGRQRLVTAEELRERLAQGGAEDYSDEERARIEAGLRLCTEKARDLFGEIAGLARDGGDVRRG</sequence>